<comment type="function">
    <text evidence="4">Catalyzes the addition and repair of the essential 3'-terminal CCA sequence in tRNAs without using a nucleic acid template. Adds these three nucleotides in the order of C, C, and A to the tRNA nucleotide-73, using CTP and ATP as substrates and producing inorganic pyrophosphate. tRNA 3'-terminal CCA addition is required both for tRNA processing and repair. Also involved in tRNA surveillance by mediating tandem CCA addition to generate a CCACCA at the 3' terminus of unstable tRNAs. While stable tRNAs receive only 3'-terminal CCA, unstable tRNAs are marked with CCACCA and rapidly degraded.</text>
</comment>
<feature type="binding site" evidence="4">
    <location>
        <position position="176"/>
    </location>
    <ligand>
        <name>CTP</name>
        <dbReference type="ChEBI" id="CHEBI:37563"/>
    </ligand>
</feature>
<evidence type="ECO:0000256" key="1">
    <source>
        <dbReference type="ARBA" id="ARBA00022679"/>
    </source>
</evidence>
<keyword evidence="2 4" id="KW-0547">Nucleotide-binding</keyword>
<feature type="binding site" evidence="4">
    <location>
        <position position="185"/>
    </location>
    <ligand>
        <name>ATP</name>
        <dbReference type="ChEBI" id="CHEBI:30616"/>
    </ligand>
</feature>
<comment type="catalytic activity">
    <reaction evidence="4">
        <text>a tRNA with a 3' CCA end + 2 CTP + ATP = a tRNA with a 3' CCACCA end + 3 diphosphate</text>
        <dbReference type="Rhea" id="RHEA:76235"/>
        <dbReference type="Rhea" id="RHEA-COMP:10468"/>
        <dbReference type="Rhea" id="RHEA-COMP:18655"/>
        <dbReference type="ChEBI" id="CHEBI:30616"/>
        <dbReference type="ChEBI" id="CHEBI:33019"/>
        <dbReference type="ChEBI" id="CHEBI:37563"/>
        <dbReference type="ChEBI" id="CHEBI:83071"/>
        <dbReference type="ChEBI" id="CHEBI:195187"/>
    </reaction>
</comment>
<feature type="binding site" evidence="4">
    <location>
        <position position="66"/>
    </location>
    <ligand>
        <name>ATP</name>
        <dbReference type="ChEBI" id="CHEBI:30616"/>
    </ligand>
</feature>
<dbReference type="PANTHER" id="PTHR39643:SF1">
    <property type="entry name" value="CCA-ADDING ENZYME"/>
    <property type="match status" value="1"/>
</dbReference>
<feature type="binding site" evidence="4">
    <location>
        <position position="63"/>
    </location>
    <ligand>
        <name>CTP</name>
        <dbReference type="ChEBI" id="CHEBI:37563"/>
    </ligand>
</feature>
<comment type="cofactor">
    <cofactor evidence="4">
        <name>Mg(2+)</name>
        <dbReference type="ChEBI" id="CHEBI:18420"/>
    </cofactor>
</comment>
<dbReference type="InterPro" id="IPR008229">
    <property type="entry name" value="CCA-adding_arc"/>
</dbReference>
<keyword evidence="1 4" id="KW-0808">Transferase</keyword>
<dbReference type="Pfam" id="PF09249">
    <property type="entry name" value="tRNA_NucTransf2"/>
    <property type="match status" value="1"/>
</dbReference>
<dbReference type="PANTHER" id="PTHR39643">
    <property type="entry name" value="CCA-ADDING ENZYME"/>
    <property type="match status" value="1"/>
</dbReference>
<dbReference type="Pfam" id="PF21133">
    <property type="entry name" value="CAA_C"/>
    <property type="match status" value="1"/>
</dbReference>
<feature type="binding site" evidence="4">
    <location>
        <position position="63"/>
    </location>
    <ligand>
        <name>ATP</name>
        <dbReference type="ChEBI" id="CHEBI:30616"/>
    </ligand>
</feature>
<evidence type="ECO:0000256" key="3">
    <source>
        <dbReference type="ARBA" id="ARBA00022840"/>
    </source>
</evidence>
<name>A0A9Y1BL26_9ARCH</name>
<comment type="similarity">
    <text evidence="4">Belongs to the tRNA nucleotidyltransferase/poly(A) polymerase family. Archaeal CCA-adding enzyme subfamily.</text>
</comment>
<dbReference type="AlphaFoldDB" id="A0A9Y1BL26"/>
<dbReference type="InterPro" id="IPR048833">
    <property type="entry name" value="CAA_C"/>
</dbReference>
<comment type="miscellaneous">
    <text evidence="4">A single active site specifically recognizes both ATP and CTP and is responsible for their addition.</text>
</comment>
<evidence type="ECO:0000313" key="7">
    <source>
        <dbReference type="EMBL" id="UJG40875.1"/>
    </source>
</evidence>
<keyword evidence="4" id="KW-0694">RNA-binding</keyword>
<protein>
    <recommendedName>
        <fullName evidence="4">CCA-adding enzyme</fullName>
        <ecNumber evidence="4">2.7.7.72</ecNumber>
    </recommendedName>
    <alternativeName>
        <fullName evidence="4">CCA tRNA nucleotidyltransferase</fullName>
    </alternativeName>
    <alternativeName>
        <fullName evidence="4">tRNA CCA-pyrophosphorylase</fullName>
    </alternativeName>
    <alternativeName>
        <fullName evidence="4">tRNA adenylyl-/cytidylyl- transferase</fullName>
    </alternativeName>
    <alternativeName>
        <fullName evidence="4">tRNA nucleotidyltransferase</fullName>
    </alternativeName>
    <alternativeName>
        <fullName evidence="4">tRNA-NT</fullName>
    </alternativeName>
</protein>
<dbReference type="GO" id="GO:0005524">
    <property type="term" value="F:ATP binding"/>
    <property type="evidence" value="ECO:0007669"/>
    <property type="project" value="UniProtKB-UniRule"/>
</dbReference>
<feature type="binding site" evidence="4">
    <location>
        <position position="156"/>
    </location>
    <ligand>
        <name>ATP</name>
        <dbReference type="ChEBI" id="CHEBI:30616"/>
    </ligand>
</feature>
<keyword evidence="4" id="KW-0460">Magnesium</keyword>
<organism evidence="7">
    <name type="scientific">Candidatus Heimdallarchaeum aukensis</name>
    <dbReference type="NCBI Taxonomy" id="2876573"/>
    <lineage>
        <taxon>Archaea</taxon>
        <taxon>Promethearchaeati</taxon>
        <taxon>Candidatus Heimdallarchaeota</taxon>
        <taxon>Candidatus Heimdallarchaeia (ex Rinke et al. 2021) (nom. nud.)</taxon>
        <taxon>Candidatus Heimdallarchaeales</taxon>
        <taxon>Candidatus Heimdallarchaeaceae</taxon>
        <taxon>Candidatus Heimdallarchaeum</taxon>
    </lineage>
</organism>
<dbReference type="InterPro" id="IPR011068">
    <property type="entry name" value="NuclTrfase_I-like_C"/>
</dbReference>
<dbReference type="GO" id="GO:0042245">
    <property type="term" value="P:RNA repair"/>
    <property type="evidence" value="ECO:0007669"/>
    <property type="project" value="UniProtKB-KW"/>
</dbReference>
<dbReference type="EC" id="2.7.7.72" evidence="4"/>
<feature type="domain" description="tRNA nucleotidyltransferase substrate binding" evidence="5">
    <location>
        <begin position="171"/>
        <end position="291"/>
    </location>
</feature>
<dbReference type="EMBL" id="CP084166">
    <property type="protein sequence ID" value="UJG40875.1"/>
    <property type="molecule type" value="Genomic_DNA"/>
</dbReference>
<comment type="subunit">
    <text evidence="4">Homodimer.</text>
</comment>
<evidence type="ECO:0000259" key="6">
    <source>
        <dbReference type="Pfam" id="PF21133"/>
    </source>
</evidence>
<dbReference type="GO" id="GO:0000287">
    <property type="term" value="F:magnesium ion binding"/>
    <property type="evidence" value="ECO:0007669"/>
    <property type="project" value="UniProtKB-UniRule"/>
</dbReference>
<dbReference type="HAMAP" id="MF_01264">
    <property type="entry name" value="CCA_arch"/>
    <property type="match status" value="1"/>
</dbReference>
<dbReference type="Gene3D" id="1.10.1410.30">
    <property type="entry name" value="CCA tRNA nucleotidyltransferase, domain 2"/>
    <property type="match status" value="1"/>
</dbReference>
<keyword evidence="3 4" id="KW-0067">ATP-binding</keyword>
<accession>A0A9Y1BL26</accession>
<reference evidence="7" key="1">
    <citation type="journal article" date="2022" name="Nat. Microbiol.">
        <title>Unique mobile elements and scalable gene flow at the prokaryote-eukaryote boundary revealed by circularized Asgard archaea genomes.</title>
        <authorList>
            <person name="Wu F."/>
            <person name="Speth D.R."/>
            <person name="Philosof A."/>
            <person name="Cremiere A."/>
            <person name="Narayanan A."/>
            <person name="Barco R.A."/>
            <person name="Connon S.A."/>
            <person name="Amend J.P."/>
            <person name="Antoshechkin I.A."/>
            <person name="Orphan V.J."/>
        </authorList>
    </citation>
    <scope>NUCLEOTIDE SEQUENCE</scope>
    <source>
        <strain evidence="7">PM71</strain>
    </source>
</reference>
<dbReference type="InterPro" id="IPR042090">
    <property type="entry name" value="CCA_tRNA_nucleotrans_2"/>
</dbReference>
<comment type="catalytic activity">
    <reaction evidence="4">
        <text>a tRNA precursor + 2 CTP + ATP = a tRNA with a 3' CCA end + 3 diphosphate</text>
        <dbReference type="Rhea" id="RHEA:14433"/>
        <dbReference type="Rhea" id="RHEA-COMP:10465"/>
        <dbReference type="Rhea" id="RHEA-COMP:10468"/>
        <dbReference type="ChEBI" id="CHEBI:30616"/>
        <dbReference type="ChEBI" id="CHEBI:33019"/>
        <dbReference type="ChEBI" id="CHEBI:37563"/>
        <dbReference type="ChEBI" id="CHEBI:74896"/>
        <dbReference type="ChEBI" id="CHEBI:83071"/>
        <dbReference type="EC" id="2.7.7.72"/>
    </reaction>
</comment>
<dbReference type="SUPFAM" id="SSF81631">
    <property type="entry name" value="PAP/OAS1 substrate-binding domain"/>
    <property type="match status" value="1"/>
</dbReference>
<proteinExistence type="inferred from homology"/>
<dbReference type="GO" id="GO:0004810">
    <property type="term" value="F:CCA tRNA nucleotidyltransferase activity"/>
    <property type="evidence" value="ECO:0007669"/>
    <property type="project" value="UniProtKB-UniRule"/>
</dbReference>
<dbReference type="InterPro" id="IPR015329">
    <property type="entry name" value="tRNA_NucTransf2"/>
</dbReference>
<dbReference type="Gene3D" id="3.30.70.590">
    <property type="entry name" value="Poly(A) polymerase predicted RNA binding domain"/>
    <property type="match status" value="1"/>
</dbReference>
<evidence type="ECO:0000256" key="2">
    <source>
        <dbReference type="ARBA" id="ARBA00022741"/>
    </source>
</evidence>
<comment type="caution">
    <text evidence="4">Lacks conserved residue(s) required for the propagation of feature annotation.</text>
</comment>
<dbReference type="SUPFAM" id="SSF55003">
    <property type="entry name" value="PAP/Archaeal CCA-adding enzyme, C-terminal domain"/>
    <property type="match status" value="1"/>
</dbReference>
<keyword evidence="4" id="KW-0548">Nucleotidyltransferase</keyword>
<feature type="binding site" evidence="4">
    <location>
        <position position="66"/>
    </location>
    <ligand>
        <name>CTP</name>
        <dbReference type="ChEBI" id="CHEBI:37563"/>
    </ligand>
</feature>
<dbReference type="InterPro" id="IPR043519">
    <property type="entry name" value="NT_sf"/>
</dbReference>
<dbReference type="SUPFAM" id="SSF81301">
    <property type="entry name" value="Nucleotidyltransferase"/>
    <property type="match status" value="1"/>
</dbReference>
<keyword evidence="4" id="KW-0819">tRNA processing</keyword>
<dbReference type="Proteomes" id="UP001201020">
    <property type="component" value="Chromosome"/>
</dbReference>
<keyword evidence="4" id="KW-0479">Metal-binding</keyword>
<evidence type="ECO:0000256" key="4">
    <source>
        <dbReference type="HAMAP-Rule" id="MF_01264"/>
    </source>
</evidence>
<sequence length="496" mass="57478">MSDSVDEQIEKKMDEIENAVVEQLVIDEEFHMEVEEILNILIEKINSDLSSIGVIGRVEKQGSFVRRTYLNEDDSYDLVLILKKDERPNVPRILDQLVERLKNDRIQKQPLQITKIVGKMPYLRMIANGILVNLFVGFDISPEQSKISIFDLIPLHTSYIITHMSANEKKDVLLLKKFMKSIGVYRNEIGAIGFNGYLCELLILFYGSFRNTIKAIAKWKPRVLIDMKKNKQVIEDVDAQTIELLGGYYPLYVSDPLAPRNNVAADVSIDQFNSVISAANVYLYSPNLSFFLYQPITLPSFETLVQKIKMSGKTILVLSFDRRHQESEICWHQALSLKRAFTKELERNRYLIERIQPFITDEYYGIFISLFKSKPQVTVRREGPLIFDGKASAKFLKTFSTHADVVSGPYIEKQKWVIYFANRGQNVLLFLQSLIHSNTFILEVDSFLKLEIKNKLKIHSVETTLKNLYNTDIEFAEQFYLFVERKPMWILNIGKQ</sequence>
<feature type="binding site" evidence="4">
    <location>
        <position position="77"/>
    </location>
    <ligand>
        <name>Mg(2+)</name>
        <dbReference type="ChEBI" id="CHEBI:18420"/>
    </ligand>
</feature>
<dbReference type="Gene3D" id="3.30.70.1550">
    <property type="entry name" value="Archaeal tRNA CCA-adding enzyme catalytic domain"/>
    <property type="match status" value="1"/>
</dbReference>
<feature type="domain" description="CCA-adding enzyme C-terminal" evidence="6">
    <location>
        <begin position="312"/>
        <end position="432"/>
    </location>
</feature>
<gene>
    <name evidence="4" type="primary">cca</name>
    <name evidence="7" type="ORF">K9W45_00105</name>
</gene>
<feature type="binding site" evidence="4">
    <location>
        <position position="156"/>
    </location>
    <ligand>
        <name>CTP</name>
        <dbReference type="ChEBI" id="CHEBI:37563"/>
    </ligand>
</feature>
<dbReference type="Gene3D" id="3.30.460.10">
    <property type="entry name" value="Beta Polymerase, domain 2"/>
    <property type="match status" value="1"/>
</dbReference>
<feature type="binding site" evidence="4">
    <location>
        <position position="185"/>
    </location>
    <ligand>
        <name>CTP</name>
        <dbReference type="ChEBI" id="CHEBI:37563"/>
    </ligand>
</feature>
<evidence type="ECO:0000259" key="5">
    <source>
        <dbReference type="Pfam" id="PF09249"/>
    </source>
</evidence>
<dbReference type="GO" id="GO:0000049">
    <property type="term" value="F:tRNA binding"/>
    <property type="evidence" value="ECO:0007669"/>
    <property type="project" value="UniProtKB-UniRule"/>
</dbReference>
<keyword evidence="4" id="KW-0692">RNA repair</keyword>
<dbReference type="GO" id="GO:0001680">
    <property type="term" value="P:tRNA 3'-terminal CCA addition"/>
    <property type="evidence" value="ECO:0007669"/>
    <property type="project" value="UniProtKB-UniRule"/>
</dbReference>
<feature type="binding site" evidence="4">
    <location>
        <position position="176"/>
    </location>
    <ligand>
        <name>ATP</name>
        <dbReference type="ChEBI" id="CHEBI:30616"/>
    </ligand>
</feature>